<feature type="region of interest" description="Disordered" evidence="1">
    <location>
        <begin position="26"/>
        <end position="49"/>
    </location>
</feature>
<evidence type="ECO:0008006" key="5">
    <source>
        <dbReference type="Google" id="ProtNLM"/>
    </source>
</evidence>
<keyword evidence="4" id="KW-1185">Reference proteome</keyword>
<dbReference type="RefSeq" id="WP_263713016.1">
    <property type="nucleotide sequence ID" value="NZ_JAOWKX010000007.1"/>
</dbReference>
<evidence type="ECO:0000256" key="1">
    <source>
        <dbReference type="SAM" id="MobiDB-lite"/>
    </source>
</evidence>
<gene>
    <name evidence="3" type="ORF">OE749_13600</name>
</gene>
<feature type="chain" id="PRO_5046664371" description="Ig-like domain-containing protein" evidence="2">
    <location>
        <begin position="21"/>
        <end position="619"/>
    </location>
</feature>
<dbReference type="Proteomes" id="UP001652504">
    <property type="component" value="Unassembled WGS sequence"/>
</dbReference>
<proteinExistence type="predicted"/>
<name>A0ABT3AAM9_9ALTE</name>
<evidence type="ECO:0000256" key="2">
    <source>
        <dbReference type="SAM" id="SignalP"/>
    </source>
</evidence>
<evidence type="ECO:0000313" key="4">
    <source>
        <dbReference type="Proteomes" id="UP001652504"/>
    </source>
</evidence>
<dbReference type="EMBL" id="JAOWKX010000007">
    <property type="protein sequence ID" value="MCV2885728.1"/>
    <property type="molecule type" value="Genomic_DNA"/>
</dbReference>
<dbReference type="SUPFAM" id="SSF49299">
    <property type="entry name" value="PKD domain"/>
    <property type="match status" value="1"/>
</dbReference>
<comment type="caution">
    <text evidence="3">The sequence shown here is derived from an EMBL/GenBank/DDBJ whole genome shotgun (WGS) entry which is preliminary data.</text>
</comment>
<accession>A0ABT3AAM9</accession>
<dbReference type="Gene3D" id="2.60.40.10">
    <property type="entry name" value="Immunoglobulins"/>
    <property type="match status" value="2"/>
</dbReference>
<dbReference type="SUPFAM" id="SSF63825">
    <property type="entry name" value="YWTD domain"/>
    <property type="match status" value="1"/>
</dbReference>
<feature type="compositionally biased region" description="Low complexity" evidence="1">
    <location>
        <begin position="26"/>
        <end position="48"/>
    </location>
</feature>
<evidence type="ECO:0000313" key="3">
    <source>
        <dbReference type="EMBL" id="MCV2885728.1"/>
    </source>
</evidence>
<dbReference type="Pfam" id="PF22352">
    <property type="entry name" value="K319L-like_PKD"/>
    <property type="match status" value="1"/>
</dbReference>
<dbReference type="InterPro" id="IPR035986">
    <property type="entry name" value="PKD_dom_sf"/>
</dbReference>
<dbReference type="InterPro" id="IPR013783">
    <property type="entry name" value="Ig-like_fold"/>
</dbReference>
<dbReference type="PROSITE" id="PS51257">
    <property type="entry name" value="PROKAR_LIPOPROTEIN"/>
    <property type="match status" value="1"/>
</dbReference>
<keyword evidence="2" id="KW-0732">Signal</keyword>
<feature type="signal peptide" evidence="2">
    <location>
        <begin position="1"/>
        <end position="20"/>
    </location>
</feature>
<sequence length="619" mass="64763">MKISSGKALLLSLSVFGLTACGGGSSDSDASSPSTSPTSSQQPTPAGSLKVVNPIPDLTAKVGVDFNFEIPTNTCESTSGQAVSYGITRLTNASGLTLVNFEALVGKPTKPNTVLVTVTCRTASSSVKDEFKIVITEDNVAPTVDAGSDQSVKAGEKITLSALAADINTQDEVVSYEWVQVGENMDAIDIIDGNSSSASFIAPDVEIEETFTFSVTVKDKSGAEATDTVDVKVVSRFVPDVNVHFPLQSSYTNADKLDVFGAVDVKNGASLSKVVLDANGTVFEATVDAANGTWRATDVDTLNVDTMTVKATDSKGLSSSVELTLSSDQDAVTVIPNDIVDIGLDSKNDTLYVQTTGLLVRDNQTHALDLQKGTASVLNIQPAGSDFDTSKVYSFTFDENSNQMLLGFSNGTGGALMSVEPSNLQLKLITSSDVGHPVDIVVGNNGTVYLVDNNNESVSSVDLNTGNRTLVAGPDSTPLAVDAPIAAAFNPNDNSIILAANSAIDYPFLRVDTGSVNSVSIVNGASNISISDLEVNEKTNTLYYINADSSLVAFDLTTEKESVLIENLINSNDFFSPSTGAGLAMDTDTGLLFVVGKSRTTFNNIVVVVDTVSGDYIQL</sequence>
<reference evidence="3 4" key="1">
    <citation type="submission" date="2022-10" db="EMBL/GenBank/DDBJ databases">
        <title>Aestuariibacter sp. AA17 isolated from Montipora capitata coral fragment.</title>
        <authorList>
            <person name="Emsley S.A."/>
            <person name="Pfannmuller K.M."/>
            <person name="Loughran R.M."/>
            <person name="Shlafstein M."/>
            <person name="Papke E."/>
            <person name="Saw J.H."/>
            <person name="Ushijima B."/>
            <person name="Videau P."/>
        </authorList>
    </citation>
    <scope>NUCLEOTIDE SEQUENCE [LARGE SCALE GENOMIC DNA]</scope>
    <source>
        <strain evidence="3 4">AA17</strain>
    </source>
</reference>
<protein>
    <recommendedName>
        <fullName evidence="5">Ig-like domain-containing protein</fullName>
    </recommendedName>
</protein>
<organism evidence="3 4">
    <name type="scientific">Fluctibacter corallii</name>
    <dbReference type="NCBI Taxonomy" id="2984329"/>
    <lineage>
        <taxon>Bacteria</taxon>
        <taxon>Pseudomonadati</taxon>
        <taxon>Pseudomonadota</taxon>
        <taxon>Gammaproteobacteria</taxon>
        <taxon>Alteromonadales</taxon>
        <taxon>Alteromonadaceae</taxon>
        <taxon>Fluctibacter</taxon>
    </lineage>
</organism>